<dbReference type="GO" id="GO:0009279">
    <property type="term" value="C:cell outer membrane"/>
    <property type="evidence" value="ECO:0007669"/>
    <property type="project" value="UniProtKB-SubCell"/>
</dbReference>
<evidence type="ECO:0000313" key="4">
    <source>
        <dbReference type="EMBL" id="KAA3768498.1"/>
    </source>
</evidence>
<comment type="subcellular location">
    <subcellularLocation>
        <location evidence="1">Cell outer membrane</location>
        <topology evidence="1">Multi-pass membrane protein</topology>
    </subcellularLocation>
</comment>
<dbReference type="Gene3D" id="2.170.130.10">
    <property type="entry name" value="TonB-dependent receptor, plug domain"/>
    <property type="match status" value="1"/>
</dbReference>
<organism evidence="4 5">
    <name type="scientific">Bacteroides salyersiae</name>
    <dbReference type="NCBI Taxonomy" id="291644"/>
    <lineage>
        <taxon>Bacteria</taxon>
        <taxon>Pseudomonadati</taxon>
        <taxon>Bacteroidota</taxon>
        <taxon>Bacteroidia</taxon>
        <taxon>Bacteroidales</taxon>
        <taxon>Bacteroidaceae</taxon>
        <taxon>Bacteroides</taxon>
    </lineage>
</organism>
<evidence type="ECO:0000259" key="3">
    <source>
        <dbReference type="Pfam" id="PF07715"/>
    </source>
</evidence>
<comment type="caution">
    <text evidence="4">The sequence shown here is derived from an EMBL/GenBank/DDBJ whole genome shotgun (WGS) entry which is preliminary data.</text>
</comment>
<comment type="similarity">
    <text evidence="1">Belongs to the TonB-dependent receptor family.</text>
</comment>
<dbReference type="InterPro" id="IPR039426">
    <property type="entry name" value="TonB-dep_rcpt-like"/>
</dbReference>
<evidence type="ECO:0000256" key="2">
    <source>
        <dbReference type="SAM" id="Phobius"/>
    </source>
</evidence>
<feature type="transmembrane region" description="Helical" evidence="2">
    <location>
        <begin position="7"/>
        <end position="28"/>
    </location>
</feature>
<evidence type="ECO:0000256" key="1">
    <source>
        <dbReference type="PROSITE-ProRule" id="PRU01360"/>
    </source>
</evidence>
<dbReference type="InterPro" id="IPR012910">
    <property type="entry name" value="Plug_dom"/>
</dbReference>
<keyword evidence="1" id="KW-0998">Cell outer membrane</keyword>
<dbReference type="AlphaFoldDB" id="A0A7J4XM88"/>
<dbReference type="NCBIfam" id="TIGR04057">
    <property type="entry name" value="SusC_RagA_signa"/>
    <property type="match status" value="1"/>
</dbReference>
<dbReference type="Pfam" id="PF07715">
    <property type="entry name" value="Plug"/>
    <property type="match status" value="1"/>
</dbReference>
<feature type="domain" description="TonB-dependent receptor plug" evidence="3">
    <location>
        <begin position="123"/>
        <end position="225"/>
    </location>
</feature>
<dbReference type="InterPro" id="IPR037066">
    <property type="entry name" value="Plug_dom_sf"/>
</dbReference>
<dbReference type="NCBIfam" id="TIGR04056">
    <property type="entry name" value="OMP_RagA_SusC"/>
    <property type="match status" value="1"/>
</dbReference>
<proteinExistence type="inferred from homology"/>
<keyword evidence="4" id="KW-0675">Receptor</keyword>
<dbReference type="InterPro" id="IPR023997">
    <property type="entry name" value="TonB-dep_OMP_SusC/RagA_CS"/>
</dbReference>
<dbReference type="SUPFAM" id="SSF49464">
    <property type="entry name" value="Carboxypeptidase regulatory domain-like"/>
    <property type="match status" value="1"/>
</dbReference>
<dbReference type="Proteomes" id="UP000422221">
    <property type="component" value="Unassembled WGS sequence"/>
</dbReference>
<dbReference type="SUPFAM" id="SSF56935">
    <property type="entry name" value="Porins"/>
    <property type="match status" value="1"/>
</dbReference>
<accession>A0A7J4XM88</accession>
<keyword evidence="2" id="KW-1133">Transmembrane helix</keyword>
<keyword evidence="1 2" id="KW-0472">Membrane</keyword>
<sequence length="1040" mass="117506">MHSLLRYVYVNLFLISVLIFSTVTVSAFSMESYTITGRVTDISGEPLVGVSILIKGKSAGTTSDLEGGFSLRADKNDVLVFSYIGYKNKEVRITDNRRLSIILEEDAKQLNEVVVVGYGSQKKATITGSVDAVSGKDMNVAFSSNTQNMLTGKLSGVAVRQNSAEPGAFNTNINIRGLGQPLVVIDGMISSMDVFNRLSASEIENVSVLKDASASVYGIKAGNGVLLVTTRKGANTDGKPTIEYSMNMGFSKLINLNKPMSAYDYALLKNDINRNMLNPVAALYDDEQLEQIRNTPGLDVYDEVMRNSNPIMNHNLSVSGSIGQNNRVQYFLSANYMKEYGLYKSGDLSYDRYNLRSNISADLGYGFTASVNMAYMRDNKNAPYDGEIYKDIWGIQPVDENGNVLTSLMADDEKGYYLKLKQFSNNPLASSRTDAVGYANYANKHFNTNLSLSWDVPFIKGLQAKFIYAFEEYQMTGKRWQKALDLYSYDAQGELMKHQVVPRTNLKQEYDDRWVNNLQAMLTYERSFNDVHNLKILALFEQQKNDNPSGFSAFRYYAMDSVDELFAGLEEDQKVWGTTPVKEANQGFVGRVNYDYAGKYLIEGSFRYDGSSAFAKGHRWGFFPSVSIGWRISEESFIKNVDALSFVDNIKIRASYGKLGDDGAAKFNWAAGYIYPDNGYVFDNQLIPGIVNKGAVNPDLTWYTSDVYNLGLDFDLWKGMLSGTVELYQRNRNGLLATRVGTIPQTTGTSMPQENLNSDMTRGWEMSLSHTNRINDFRYTVSANLNIFRTKNKHVEQARAVNSFDNWKNNQNNRWNDIKWGHVLGGQIMSEDEVKYLVLHQGTSQMAQTGLGDYWHLDVDGDGWVSEWTDLVPIFTNNVPKVVYGFTVSAEYKGIDLNMVFNGAAKYAVSYEEFLRNPLVYGGSAGALEMWTDRWRQDDSGQWIAGKYPRARAEWSFLPNVWDDERRIRNASYLRLKNIEIGYSLPRMLLNKVRIQKLRVYANAYNLLTFSNIKELDPEMPEQYKYPMAMNFNFGVNLTF</sequence>
<dbReference type="PROSITE" id="PS52016">
    <property type="entry name" value="TONB_DEPENDENT_REC_3"/>
    <property type="match status" value="1"/>
</dbReference>
<keyword evidence="1" id="KW-0813">Transport</keyword>
<dbReference type="FunFam" id="2.60.40.1120:FF:000003">
    <property type="entry name" value="Outer membrane protein Omp121"/>
    <property type="match status" value="1"/>
</dbReference>
<dbReference type="EMBL" id="VWMK01000003">
    <property type="protein sequence ID" value="KAA3768498.1"/>
    <property type="molecule type" value="Genomic_DNA"/>
</dbReference>
<gene>
    <name evidence="4" type="ORF">F3F73_04140</name>
</gene>
<name>A0A7J4XM88_9BACE</name>
<dbReference type="InterPro" id="IPR023996">
    <property type="entry name" value="TonB-dep_OMP_SusC/RagA"/>
</dbReference>
<reference evidence="4 5" key="1">
    <citation type="journal article" date="2019" name="Nat. Med.">
        <title>A library of human gut bacterial isolates paired with longitudinal multiomics data enables mechanistic microbiome research.</title>
        <authorList>
            <person name="Poyet M."/>
            <person name="Groussin M."/>
            <person name="Gibbons S.M."/>
            <person name="Avila-Pacheco J."/>
            <person name="Jiang X."/>
            <person name="Kearney S.M."/>
            <person name="Perrotta A.R."/>
            <person name="Berdy B."/>
            <person name="Zhao S."/>
            <person name="Lieberman T.D."/>
            <person name="Swanson P.K."/>
            <person name="Smith M."/>
            <person name="Roesemann S."/>
            <person name="Alexander J.E."/>
            <person name="Rich S.A."/>
            <person name="Livny J."/>
            <person name="Vlamakis H."/>
            <person name="Clish C."/>
            <person name="Bullock K."/>
            <person name="Deik A."/>
            <person name="Scott J."/>
            <person name="Pierce K.A."/>
            <person name="Xavier R.J."/>
            <person name="Alm E.J."/>
        </authorList>
    </citation>
    <scope>NUCLEOTIDE SEQUENCE [LARGE SCALE GENOMIC DNA]</scope>
    <source>
        <strain evidence="4 5">BIOML-A10</strain>
    </source>
</reference>
<protein>
    <submittedName>
        <fullName evidence="4">TonB-dependent receptor</fullName>
    </submittedName>
</protein>
<keyword evidence="1" id="KW-1134">Transmembrane beta strand</keyword>
<dbReference type="Pfam" id="PF13715">
    <property type="entry name" value="CarbopepD_reg_2"/>
    <property type="match status" value="1"/>
</dbReference>
<dbReference type="InterPro" id="IPR008969">
    <property type="entry name" value="CarboxyPept-like_regulatory"/>
</dbReference>
<evidence type="ECO:0000313" key="5">
    <source>
        <dbReference type="Proteomes" id="UP000422221"/>
    </source>
</evidence>
<dbReference type="Gene3D" id="2.60.40.1120">
    <property type="entry name" value="Carboxypeptidase-like, regulatory domain"/>
    <property type="match status" value="1"/>
</dbReference>
<keyword evidence="1 2" id="KW-0812">Transmembrane</keyword>